<accession>A0A7S3V2J2</accession>
<dbReference type="InterPro" id="IPR018200">
    <property type="entry name" value="USP_CS"/>
</dbReference>
<evidence type="ECO:0000256" key="2">
    <source>
        <dbReference type="SAM" id="MobiDB-lite"/>
    </source>
</evidence>
<feature type="region of interest" description="Disordered" evidence="2">
    <location>
        <begin position="1"/>
        <end position="22"/>
    </location>
</feature>
<dbReference type="Pfam" id="PF00443">
    <property type="entry name" value="UCH"/>
    <property type="match status" value="1"/>
</dbReference>
<dbReference type="InterPro" id="IPR001394">
    <property type="entry name" value="Peptidase_C19_UCH"/>
</dbReference>
<feature type="region of interest" description="Disordered" evidence="2">
    <location>
        <begin position="282"/>
        <end position="320"/>
    </location>
</feature>
<feature type="compositionally biased region" description="Basic and acidic residues" evidence="2">
    <location>
        <begin position="292"/>
        <end position="320"/>
    </location>
</feature>
<feature type="compositionally biased region" description="Basic residues" evidence="2">
    <location>
        <begin position="181"/>
        <end position="193"/>
    </location>
</feature>
<dbReference type="PROSITE" id="PS00973">
    <property type="entry name" value="USP_2"/>
    <property type="match status" value="1"/>
</dbReference>
<feature type="region of interest" description="Disordered" evidence="2">
    <location>
        <begin position="93"/>
        <end position="124"/>
    </location>
</feature>
<dbReference type="GO" id="GO:0006508">
    <property type="term" value="P:proteolysis"/>
    <property type="evidence" value="ECO:0007669"/>
    <property type="project" value="UniProtKB-KW"/>
</dbReference>
<feature type="region of interest" description="Disordered" evidence="2">
    <location>
        <begin position="181"/>
        <end position="204"/>
    </location>
</feature>
<keyword evidence="1" id="KW-0788">Thiol protease</keyword>
<comment type="similarity">
    <text evidence="1">Belongs to the peptidase C19 family.</text>
</comment>
<name>A0A7S3V2J2_9STRA</name>
<evidence type="ECO:0000313" key="4">
    <source>
        <dbReference type="EMBL" id="CAE0447362.1"/>
    </source>
</evidence>
<proteinExistence type="inferred from homology"/>
<dbReference type="GO" id="GO:0016579">
    <property type="term" value="P:protein deubiquitination"/>
    <property type="evidence" value="ECO:0007669"/>
    <property type="project" value="InterPro"/>
</dbReference>
<sequence length="547" mass="61656">MPRVIAAGNGHKANKKDDQEDQKFDLKTRNNATLKVHGLDNLGNTCYLNSVLQVLAKSSELLDMYETAKSVDDTLYYDGQLTDHLLRTLRKINGNDTGAHTNSKIANSNSKTKKKKNRNGNWNAGTINPRRLFSAINEKAPQFIDEFEMHDAHELLVVLLDAIEEEQLGKKNHTLRTKKVIKKKKNKKEKLKSKPGASAKRKVEDSLDINDERMKGEQNRAVKVLFFDSDSYNIDGDYVNYEDGYSMKNYTYWFGSLASCSNNIDCHPSEFYLNPKAMRKSESEHITSVSHSDGEKQTSNRACSTDDNKENQNHDGSSNDHQIDAMSIVCKLFSAGIQRRVICENCGHESQKVDDTCVVSVPLPASNADSKPNKNRDYTASLSQCIDLFSQECFVEGLNCDSCSNKKSDSTKRGARLREVITHGPRILCIHFKRFKMKFENGLVVGEKDDTTVELRVKEKVKLEDPNTDERKIRNWNAFAEYELFGIISHCGKSLESGHYISFVSNSDPGSGNHWFMASDEDVKPVSAANALAAQVYIAFYRRLSEA</sequence>
<dbReference type="EC" id="3.4.19.12" evidence="1"/>
<dbReference type="EMBL" id="HBIN01022577">
    <property type="protein sequence ID" value="CAE0447362.1"/>
    <property type="molecule type" value="Transcribed_RNA"/>
</dbReference>
<dbReference type="PROSITE" id="PS00972">
    <property type="entry name" value="USP_1"/>
    <property type="match status" value="1"/>
</dbReference>
<evidence type="ECO:0000256" key="1">
    <source>
        <dbReference type="RuleBase" id="RU366025"/>
    </source>
</evidence>
<dbReference type="InterPro" id="IPR028889">
    <property type="entry name" value="USP"/>
</dbReference>
<comment type="catalytic activity">
    <reaction evidence="1">
        <text>Thiol-dependent hydrolysis of ester, thioester, amide, peptide and isopeptide bonds formed by the C-terminal Gly of ubiquitin (a 76-residue protein attached to proteins as an intracellular targeting signal).</text>
        <dbReference type="EC" id="3.4.19.12"/>
    </reaction>
</comment>
<evidence type="ECO:0000259" key="3">
    <source>
        <dbReference type="PROSITE" id="PS50235"/>
    </source>
</evidence>
<protein>
    <recommendedName>
        <fullName evidence="1">Ubiquitin carboxyl-terminal hydrolase</fullName>
        <ecNumber evidence="1">3.4.19.12</ecNumber>
    </recommendedName>
</protein>
<keyword evidence="1" id="KW-0645">Protease</keyword>
<dbReference type="CDD" id="cd02257">
    <property type="entry name" value="Peptidase_C19"/>
    <property type="match status" value="1"/>
</dbReference>
<keyword evidence="1" id="KW-0833">Ubl conjugation pathway</keyword>
<dbReference type="AlphaFoldDB" id="A0A7S3V2J2"/>
<organism evidence="4">
    <name type="scientific">Aplanochytrium stocchinoi</name>
    <dbReference type="NCBI Taxonomy" id="215587"/>
    <lineage>
        <taxon>Eukaryota</taxon>
        <taxon>Sar</taxon>
        <taxon>Stramenopiles</taxon>
        <taxon>Bigyra</taxon>
        <taxon>Labyrinthulomycetes</taxon>
        <taxon>Thraustochytrida</taxon>
        <taxon>Thraustochytriidae</taxon>
        <taxon>Aplanochytrium</taxon>
    </lineage>
</organism>
<dbReference type="InterPro" id="IPR050185">
    <property type="entry name" value="Ub_carboxyl-term_hydrolase"/>
</dbReference>
<dbReference type="PANTHER" id="PTHR21646">
    <property type="entry name" value="UBIQUITIN CARBOXYL-TERMINAL HYDROLASE"/>
    <property type="match status" value="1"/>
</dbReference>
<dbReference type="Gene3D" id="3.90.70.10">
    <property type="entry name" value="Cysteine proteinases"/>
    <property type="match status" value="2"/>
</dbReference>
<reference evidence="4" key="1">
    <citation type="submission" date="2021-01" db="EMBL/GenBank/DDBJ databases">
        <authorList>
            <person name="Corre E."/>
            <person name="Pelletier E."/>
            <person name="Niang G."/>
            <person name="Scheremetjew M."/>
            <person name="Finn R."/>
            <person name="Kale V."/>
            <person name="Holt S."/>
            <person name="Cochrane G."/>
            <person name="Meng A."/>
            <person name="Brown T."/>
            <person name="Cohen L."/>
        </authorList>
    </citation>
    <scope>NUCLEOTIDE SEQUENCE</scope>
    <source>
        <strain evidence="4">GSBS06</strain>
    </source>
</reference>
<dbReference type="InterPro" id="IPR038765">
    <property type="entry name" value="Papain-like_cys_pep_sf"/>
</dbReference>
<gene>
    <name evidence="4" type="ORF">ASTO00021_LOCUS17334</name>
</gene>
<dbReference type="SUPFAM" id="SSF54001">
    <property type="entry name" value="Cysteine proteinases"/>
    <property type="match status" value="1"/>
</dbReference>
<keyword evidence="1" id="KW-0378">Hydrolase</keyword>
<dbReference type="GO" id="GO:0004843">
    <property type="term" value="F:cysteine-type deubiquitinase activity"/>
    <property type="evidence" value="ECO:0007669"/>
    <property type="project" value="UniProtKB-UniRule"/>
</dbReference>
<dbReference type="PROSITE" id="PS50235">
    <property type="entry name" value="USP_3"/>
    <property type="match status" value="1"/>
</dbReference>
<feature type="domain" description="USP" evidence="3">
    <location>
        <begin position="37"/>
        <end position="544"/>
    </location>
</feature>